<dbReference type="InterPro" id="IPR007627">
    <property type="entry name" value="RNA_pol_sigma70_r2"/>
</dbReference>
<evidence type="ECO:0000313" key="3">
    <source>
        <dbReference type="Proteomes" id="UP000245624"/>
    </source>
</evidence>
<dbReference type="SUPFAM" id="SSF88659">
    <property type="entry name" value="Sigma3 and sigma4 domains of RNA polymerase sigma factors"/>
    <property type="match status" value="1"/>
</dbReference>
<proteinExistence type="predicted"/>
<dbReference type="NCBIfam" id="TIGR02937">
    <property type="entry name" value="sigma70-ECF"/>
    <property type="match status" value="1"/>
</dbReference>
<organism evidence="2 3">
    <name type="scientific">Gracilibacillus dipsosauri</name>
    <dbReference type="NCBI Taxonomy" id="178340"/>
    <lineage>
        <taxon>Bacteria</taxon>
        <taxon>Bacillati</taxon>
        <taxon>Bacillota</taxon>
        <taxon>Bacilli</taxon>
        <taxon>Bacillales</taxon>
        <taxon>Bacillaceae</taxon>
        <taxon>Gracilibacillus</taxon>
    </lineage>
</organism>
<dbReference type="InterPro" id="IPR013325">
    <property type="entry name" value="RNA_pol_sigma_r2"/>
</dbReference>
<dbReference type="AlphaFoldDB" id="A0A317KVE0"/>
<dbReference type="EMBL" id="QGTD01000018">
    <property type="protein sequence ID" value="PWU67263.1"/>
    <property type="molecule type" value="Genomic_DNA"/>
</dbReference>
<accession>A0A317KVE0</accession>
<protein>
    <submittedName>
        <fullName evidence="2">Sigma-70 family RNA polymerase sigma factor</fullName>
    </submittedName>
</protein>
<dbReference type="Gene3D" id="1.10.1740.10">
    <property type="match status" value="1"/>
</dbReference>
<dbReference type="Pfam" id="PF04542">
    <property type="entry name" value="Sigma70_r2"/>
    <property type="match status" value="1"/>
</dbReference>
<dbReference type="InterPro" id="IPR036388">
    <property type="entry name" value="WH-like_DNA-bd_sf"/>
</dbReference>
<keyword evidence="3" id="KW-1185">Reference proteome</keyword>
<dbReference type="Proteomes" id="UP000245624">
    <property type="component" value="Unassembled WGS sequence"/>
</dbReference>
<dbReference type="GO" id="GO:0006352">
    <property type="term" value="P:DNA-templated transcription initiation"/>
    <property type="evidence" value="ECO:0007669"/>
    <property type="project" value="InterPro"/>
</dbReference>
<dbReference type="Gene3D" id="1.10.10.10">
    <property type="entry name" value="Winged helix-like DNA-binding domain superfamily/Winged helix DNA-binding domain"/>
    <property type="match status" value="1"/>
</dbReference>
<dbReference type="RefSeq" id="WP_109985350.1">
    <property type="nucleotide sequence ID" value="NZ_QGTD01000018.1"/>
</dbReference>
<evidence type="ECO:0000313" key="2">
    <source>
        <dbReference type="EMBL" id="PWU67263.1"/>
    </source>
</evidence>
<reference evidence="2 3" key="1">
    <citation type="submission" date="2018-05" db="EMBL/GenBank/DDBJ databases">
        <title>Genomic analysis of Gracilibacillus dipsosauri DD1 reveals novel features of a salt-tolerant amylase.</title>
        <authorList>
            <person name="Deutch C.E."/>
            <person name="Yang S."/>
        </authorList>
    </citation>
    <scope>NUCLEOTIDE SEQUENCE [LARGE SCALE GENOMIC DNA]</scope>
    <source>
        <strain evidence="2 3">DD1</strain>
    </source>
</reference>
<comment type="caution">
    <text evidence="2">The sequence shown here is derived from an EMBL/GenBank/DDBJ whole genome shotgun (WGS) entry which is preliminary data.</text>
</comment>
<evidence type="ECO:0000259" key="1">
    <source>
        <dbReference type="Pfam" id="PF04542"/>
    </source>
</evidence>
<gene>
    <name evidence="2" type="ORF">DLJ74_16985</name>
</gene>
<dbReference type="SUPFAM" id="SSF88946">
    <property type="entry name" value="Sigma2 domain of RNA polymerase sigma factors"/>
    <property type="match status" value="1"/>
</dbReference>
<sequence length="166" mass="20023">MEDFDKVLKHHERIIFHLIHKYGIRDEDGEFYQLGLIALWQAWREYDSSKSKFSSYAYLCVRRELLHLIDHNRRVQEKHEKWLNTVRIEDLMVEDLAHELDPQLLHKIQNALTMKQWKWFEHCLLHGYPLKEFAQKEAETYGAVKNCGKRARAKLRMLLTEEGYAL</sequence>
<dbReference type="GO" id="GO:0003700">
    <property type="term" value="F:DNA-binding transcription factor activity"/>
    <property type="evidence" value="ECO:0007669"/>
    <property type="project" value="InterPro"/>
</dbReference>
<name>A0A317KVE0_9BACI</name>
<dbReference type="OrthoDB" id="9783788at2"/>
<dbReference type="InterPro" id="IPR014284">
    <property type="entry name" value="RNA_pol_sigma-70_dom"/>
</dbReference>
<dbReference type="InterPro" id="IPR013324">
    <property type="entry name" value="RNA_pol_sigma_r3/r4-like"/>
</dbReference>
<feature type="domain" description="RNA polymerase sigma-70 region 2" evidence="1">
    <location>
        <begin position="9"/>
        <end position="74"/>
    </location>
</feature>